<protein>
    <submittedName>
        <fullName evidence="1">Uncharacterized protein</fullName>
    </submittedName>
</protein>
<reference evidence="1" key="1">
    <citation type="submission" date="2023-02" db="EMBL/GenBank/DDBJ databases">
        <title>Genome of toxic invasive species Heracleum sosnowskyi carries increased number of genes despite the absence of recent whole-genome duplications.</title>
        <authorList>
            <person name="Schelkunov M."/>
            <person name="Shtratnikova V."/>
            <person name="Makarenko M."/>
            <person name="Klepikova A."/>
            <person name="Omelchenko D."/>
            <person name="Novikova G."/>
            <person name="Obukhova E."/>
            <person name="Bogdanov V."/>
            <person name="Penin A."/>
            <person name="Logacheva M."/>
        </authorList>
    </citation>
    <scope>NUCLEOTIDE SEQUENCE</scope>
    <source>
        <strain evidence="1">Hsosn_3</strain>
        <tissue evidence="1">Leaf</tissue>
    </source>
</reference>
<sequence>MTGIGVVINDSRGFIRRLYAGTLRIQERRNNELYAMLEGLIRAYLDEYDFVELETDNVGAYWEWHGLAAGGALPEHKPTDADSNELAIYLAHHGVTNFDRTVVITNLFERIFEIWCKDMGLGLVGEQFLGAHENEAFAGAANGVVVNDVAEGEEAQFDENLA</sequence>
<accession>A0AAD8JHI3</accession>
<gene>
    <name evidence="1" type="ORF">POM88_003969</name>
</gene>
<comment type="caution">
    <text evidence="1">The sequence shown here is derived from an EMBL/GenBank/DDBJ whole genome shotgun (WGS) entry which is preliminary data.</text>
</comment>
<dbReference type="Proteomes" id="UP001237642">
    <property type="component" value="Unassembled WGS sequence"/>
</dbReference>
<dbReference type="AlphaFoldDB" id="A0AAD8JHI3"/>
<evidence type="ECO:0000313" key="2">
    <source>
        <dbReference type="Proteomes" id="UP001237642"/>
    </source>
</evidence>
<name>A0AAD8JHI3_9APIA</name>
<dbReference type="EMBL" id="JAUIZM010000001">
    <property type="protein sequence ID" value="KAK1404364.1"/>
    <property type="molecule type" value="Genomic_DNA"/>
</dbReference>
<evidence type="ECO:0000313" key="1">
    <source>
        <dbReference type="EMBL" id="KAK1404364.1"/>
    </source>
</evidence>
<keyword evidence="2" id="KW-1185">Reference proteome</keyword>
<organism evidence="1 2">
    <name type="scientific">Heracleum sosnowskyi</name>
    <dbReference type="NCBI Taxonomy" id="360622"/>
    <lineage>
        <taxon>Eukaryota</taxon>
        <taxon>Viridiplantae</taxon>
        <taxon>Streptophyta</taxon>
        <taxon>Embryophyta</taxon>
        <taxon>Tracheophyta</taxon>
        <taxon>Spermatophyta</taxon>
        <taxon>Magnoliopsida</taxon>
        <taxon>eudicotyledons</taxon>
        <taxon>Gunneridae</taxon>
        <taxon>Pentapetalae</taxon>
        <taxon>asterids</taxon>
        <taxon>campanulids</taxon>
        <taxon>Apiales</taxon>
        <taxon>Apiaceae</taxon>
        <taxon>Apioideae</taxon>
        <taxon>apioid superclade</taxon>
        <taxon>Tordylieae</taxon>
        <taxon>Tordyliinae</taxon>
        <taxon>Heracleum</taxon>
    </lineage>
</organism>
<proteinExistence type="predicted"/>
<reference evidence="1" key="2">
    <citation type="submission" date="2023-05" db="EMBL/GenBank/DDBJ databases">
        <authorList>
            <person name="Schelkunov M.I."/>
        </authorList>
    </citation>
    <scope>NUCLEOTIDE SEQUENCE</scope>
    <source>
        <strain evidence="1">Hsosn_3</strain>
        <tissue evidence="1">Leaf</tissue>
    </source>
</reference>